<organism evidence="5 6">
    <name type="scientific">Rhodococcus coprophilus</name>
    <dbReference type="NCBI Taxonomy" id="38310"/>
    <lineage>
        <taxon>Bacteria</taxon>
        <taxon>Bacillati</taxon>
        <taxon>Actinomycetota</taxon>
        <taxon>Actinomycetes</taxon>
        <taxon>Mycobacteriales</taxon>
        <taxon>Nocardiaceae</taxon>
        <taxon>Rhodococcus</taxon>
    </lineage>
</organism>
<dbReference type="PANTHER" id="PTHR44688:SF16">
    <property type="entry name" value="DNA-BINDING TRANSCRIPTIONAL ACTIVATOR DEVR_DOSR"/>
    <property type="match status" value="1"/>
</dbReference>
<keyword evidence="6" id="KW-1185">Reference proteome</keyword>
<dbReference type="KEGG" id="rcr:NCTC10994_00917"/>
<dbReference type="InterPro" id="IPR029016">
    <property type="entry name" value="GAF-like_dom_sf"/>
</dbReference>
<dbReference type="PROSITE" id="PS00622">
    <property type="entry name" value="HTH_LUXR_1"/>
    <property type="match status" value="1"/>
</dbReference>
<keyword evidence="3" id="KW-0804">Transcription</keyword>
<dbReference type="AlphaFoldDB" id="A0A2X4U966"/>
<dbReference type="PANTHER" id="PTHR44688">
    <property type="entry name" value="DNA-BINDING TRANSCRIPTIONAL ACTIVATOR DEVR_DOSR"/>
    <property type="match status" value="1"/>
</dbReference>
<dbReference type="EMBL" id="LS483468">
    <property type="protein sequence ID" value="SQI29290.1"/>
    <property type="molecule type" value="Genomic_DNA"/>
</dbReference>
<proteinExistence type="predicted"/>
<evidence type="ECO:0000256" key="1">
    <source>
        <dbReference type="ARBA" id="ARBA00023015"/>
    </source>
</evidence>
<evidence type="ECO:0000256" key="2">
    <source>
        <dbReference type="ARBA" id="ARBA00023125"/>
    </source>
</evidence>
<dbReference type="SUPFAM" id="SSF55781">
    <property type="entry name" value="GAF domain-like"/>
    <property type="match status" value="1"/>
</dbReference>
<dbReference type="GO" id="GO:0006355">
    <property type="term" value="P:regulation of DNA-templated transcription"/>
    <property type="evidence" value="ECO:0007669"/>
    <property type="project" value="InterPro"/>
</dbReference>
<keyword evidence="1" id="KW-0805">Transcription regulation</keyword>
<dbReference type="GO" id="GO:0003677">
    <property type="term" value="F:DNA binding"/>
    <property type="evidence" value="ECO:0007669"/>
    <property type="project" value="UniProtKB-KW"/>
</dbReference>
<keyword evidence="2" id="KW-0238">DNA-binding</keyword>
<evidence type="ECO:0000256" key="3">
    <source>
        <dbReference type="ARBA" id="ARBA00023163"/>
    </source>
</evidence>
<sequence length="288" mass="31016">MAQVPVVSSPLLRPRDADALRFELRRTASQAQLPVVFAGEVRDDNLHLSEFFGTRTNKLAGVVVPPRAGLGGRVLSEGRPVTVADYGRSSSITHHFDRPVLGEGLRSIVAVPVTVGGMARAVLYGAARECGPLGERAVNAFVQTAARLANEIAVRDEVDRRMAMLAHRGPGDPDPVATTHVREVHAELRTLAQETGDEDLQRRLRSLSERLAAALAGADGVRPEVTLSPRETDVLSYVALGCSNPEIARRLSVGPETVKSYLRSAMSKLDVHSRYEAVVAARRSGLLP</sequence>
<dbReference type="SUPFAM" id="SSF46894">
    <property type="entry name" value="C-terminal effector domain of the bipartite response regulators"/>
    <property type="match status" value="1"/>
</dbReference>
<dbReference type="CDD" id="cd06170">
    <property type="entry name" value="LuxR_C_like"/>
    <property type="match status" value="1"/>
</dbReference>
<dbReference type="STRING" id="1219011.GCA_001895045_00635"/>
<name>A0A2X4U966_9NOCA</name>
<dbReference type="SMART" id="SM00421">
    <property type="entry name" value="HTH_LUXR"/>
    <property type="match status" value="1"/>
</dbReference>
<dbReference type="PRINTS" id="PR00038">
    <property type="entry name" value="HTHLUXR"/>
</dbReference>
<dbReference type="Gene3D" id="3.30.450.40">
    <property type="match status" value="1"/>
</dbReference>
<dbReference type="Pfam" id="PF13185">
    <property type="entry name" value="GAF_2"/>
    <property type="match status" value="1"/>
</dbReference>
<dbReference type="InterPro" id="IPR016032">
    <property type="entry name" value="Sig_transdc_resp-reg_C-effctor"/>
</dbReference>
<dbReference type="InterPro" id="IPR003018">
    <property type="entry name" value="GAF"/>
</dbReference>
<reference evidence="5 6" key="1">
    <citation type="submission" date="2018-06" db="EMBL/GenBank/DDBJ databases">
        <authorList>
            <consortium name="Pathogen Informatics"/>
            <person name="Doyle S."/>
        </authorList>
    </citation>
    <scope>NUCLEOTIDE SEQUENCE [LARGE SCALE GENOMIC DNA]</scope>
    <source>
        <strain evidence="5 6">NCTC10994</strain>
    </source>
</reference>
<dbReference type="PROSITE" id="PS50043">
    <property type="entry name" value="HTH_LUXR_2"/>
    <property type="match status" value="1"/>
</dbReference>
<dbReference type="InterPro" id="IPR036388">
    <property type="entry name" value="WH-like_DNA-bd_sf"/>
</dbReference>
<dbReference type="Proteomes" id="UP000249091">
    <property type="component" value="Chromosome 1"/>
</dbReference>
<feature type="domain" description="HTH luxR-type" evidence="4">
    <location>
        <begin position="220"/>
        <end position="285"/>
    </location>
</feature>
<evidence type="ECO:0000313" key="6">
    <source>
        <dbReference type="Proteomes" id="UP000249091"/>
    </source>
</evidence>
<gene>
    <name evidence="5" type="primary">vjbR</name>
    <name evidence="5" type="ORF">NCTC10994_00917</name>
</gene>
<dbReference type="Gene3D" id="1.10.10.10">
    <property type="entry name" value="Winged helix-like DNA-binding domain superfamily/Winged helix DNA-binding domain"/>
    <property type="match status" value="1"/>
</dbReference>
<evidence type="ECO:0000259" key="4">
    <source>
        <dbReference type="PROSITE" id="PS50043"/>
    </source>
</evidence>
<evidence type="ECO:0000313" key="5">
    <source>
        <dbReference type="EMBL" id="SQI29290.1"/>
    </source>
</evidence>
<dbReference type="Pfam" id="PF00196">
    <property type="entry name" value="GerE"/>
    <property type="match status" value="1"/>
</dbReference>
<protein>
    <submittedName>
        <fullName evidence="5">LuxR family transcriptional regulator</fullName>
    </submittedName>
</protein>
<dbReference type="InterPro" id="IPR000792">
    <property type="entry name" value="Tscrpt_reg_LuxR_C"/>
</dbReference>
<accession>A0A2X4U966</accession>